<organism evidence="4 5">
    <name type="scientific">Candidatus Woesebacteria bacterium RIFCSPHIGHO2_01_FULL_41_10</name>
    <dbReference type="NCBI Taxonomy" id="1802500"/>
    <lineage>
        <taxon>Bacteria</taxon>
        <taxon>Candidatus Woeseibacteriota</taxon>
    </lineage>
</organism>
<dbReference type="SUPFAM" id="SSF55811">
    <property type="entry name" value="Nudix"/>
    <property type="match status" value="1"/>
</dbReference>
<dbReference type="Gene3D" id="3.90.79.10">
    <property type="entry name" value="Nucleoside Triphosphate Pyrophosphohydrolase"/>
    <property type="match status" value="1"/>
</dbReference>
<dbReference type="PANTHER" id="PTHR11839">
    <property type="entry name" value="UDP/ADP-SUGAR PYROPHOSPHATASE"/>
    <property type="match status" value="1"/>
</dbReference>
<evidence type="ECO:0000313" key="5">
    <source>
        <dbReference type="Proteomes" id="UP000177263"/>
    </source>
</evidence>
<dbReference type="STRING" id="1802500.A2801_02080"/>
<name>A0A1F7YPR2_9BACT</name>
<dbReference type="InterPro" id="IPR020084">
    <property type="entry name" value="NUDIX_hydrolase_CS"/>
</dbReference>
<dbReference type="CDD" id="cd03424">
    <property type="entry name" value="NUDIX_ADPRase_Nudt5_UGPPase_Nudt14"/>
    <property type="match status" value="1"/>
</dbReference>
<proteinExistence type="predicted"/>
<keyword evidence="2" id="KW-0378">Hydrolase</keyword>
<dbReference type="GO" id="GO:0016787">
    <property type="term" value="F:hydrolase activity"/>
    <property type="evidence" value="ECO:0007669"/>
    <property type="project" value="UniProtKB-KW"/>
</dbReference>
<comment type="cofactor">
    <cofactor evidence="1">
        <name>Mg(2+)</name>
        <dbReference type="ChEBI" id="CHEBI:18420"/>
    </cofactor>
</comment>
<dbReference type="PROSITE" id="PS00893">
    <property type="entry name" value="NUDIX_BOX"/>
    <property type="match status" value="1"/>
</dbReference>
<dbReference type="Pfam" id="PF00293">
    <property type="entry name" value="NUDIX"/>
    <property type="match status" value="1"/>
</dbReference>
<comment type="caution">
    <text evidence="4">The sequence shown here is derived from an EMBL/GenBank/DDBJ whole genome shotgun (WGS) entry which is preliminary data.</text>
</comment>
<evidence type="ECO:0000313" key="4">
    <source>
        <dbReference type="EMBL" id="OGM29292.1"/>
    </source>
</evidence>
<evidence type="ECO:0000256" key="2">
    <source>
        <dbReference type="ARBA" id="ARBA00022801"/>
    </source>
</evidence>
<accession>A0A1F7YPR2</accession>
<gene>
    <name evidence="4" type="ORF">A2801_02080</name>
</gene>
<feature type="domain" description="Nudix hydrolase" evidence="3">
    <location>
        <begin position="38"/>
        <end position="165"/>
    </location>
</feature>
<dbReference type="Proteomes" id="UP000177263">
    <property type="component" value="Unassembled WGS sequence"/>
</dbReference>
<dbReference type="InterPro" id="IPR000086">
    <property type="entry name" value="NUDIX_hydrolase_dom"/>
</dbReference>
<dbReference type="InterPro" id="IPR015797">
    <property type="entry name" value="NUDIX_hydrolase-like_dom_sf"/>
</dbReference>
<dbReference type="GO" id="GO:0019693">
    <property type="term" value="P:ribose phosphate metabolic process"/>
    <property type="evidence" value="ECO:0007669"/>
    <property type="project" value="TreeGrafter"/>
</dbReference>
<dbReference type="AlphaFoldDB" id="A0A1F7YPR2"/>
<dbReference type="PANTHER" id="PTHR11839:SF18">
    <property type="entry name" value="NUDIX HYDROLASE DOMAIN-CONTAINING PROTEIN"/>
    <property type="match status" value="1"/>
</dbReference>
<sequence>MKKPDVVSSKLVFDGYFKIRRDTLRYDNGYTSTYDYMEPFIAVAVLPIIDDEILLLKQYRHPLKRFTYDLPAGAINSQELLRTAARRELEEETGYYAKKLSVLGRFNHSPGSSGSIVHLFAGTELTKTKTNQDKGEVIEVVPIKLSKFEDFVSGKELEPIVPLSYYLAKGKGLI</sequence>
<dbReference type="PROSITE" id="PS51462">
    <property type="entry name" value="NUDIX"/>
    <property type="match status" value="1"/>
</dbReference>
<protein>
    <recommendedName>
        <fullName evidence="3">Nudix hydrolase domain-containing protein</fullName>
    </recommendedName>
</protein>
<dbReference type="GO" id="GO:0006753">
    <property type="term" value="P:nucleoside phosphate metabolic process"/>
    <property type="evidence" value="ECO:0007669"/>
    <property type="project" value="TreeGrafter"/>
</dbReference>
<evidence type="ECO:0000256" key="1">
    <source>
        <dbReference type="ARBA" id="ARBA00001946"/>
    </source>
</evidence>
<reference evidence="4 5" key="1">
    <citation type="journal article" date="2016" name="Nat. Commun.">
        <title>Thousands of microbial genomes shed light on interconnected biogeochemical processes in an aquifer system.</title>
        <authorList>
            <person name="Anantharaman K."/>
            <person name="Brown C.T."/>
            <person name="Hug L.A."/>
            <person name="Sharon I."/>
            <person name="Castelle C.J."/>
            <person name="Probst A.J."/>
            <person name="Thomas B.C."/>
            <person name="Singh A."/>
            <person name="Wilkins M.J."/>
            <person name="Karaoz U."/>
            <person name="Brodie E.L."/>
            <person name="Williams K.H."/>
            <person name="Hubbard S.S."/>
            <person name="Banfield J.F."/>
        </authorList>
    </citation>
    <scope>NUCLEOTIDE SEQUENCE [LARGE SCALE GENOMIC DNA]</scope>
</reference>
<evidence type="ECO:0000259" key="3">
    <source>
        <dbReference type="PROSITE" id="PS51462"/>
    </source>
</evidence>
<dbReference type="EMBL" id="MGGM01000015">
    <property type="protein sequence ID" value="OGM29292.1"/>
    <property type="molecule type" value="Genomic_DNA"/>
</dbReference>